<dbReference type="CDD" id="cd05233">
    <property type="entry name" value="SDR_c"/>
    <property type="match status" value="1"/>
</dbReference>
<evidence type="ECO:0000313" key="4">
    <source>
        <dbReference type="Proteomes" id="UP000198893"/>
    </source>
</evidence>
<dbReference type="SUPFAM" id="SSF51735">
    <property type="entry name" value="NAD(P)-binding Rossmann-fold domains"/>
    <property type="match status" value="1"/>
</dbReference>
<dbReference type="Gene3D" id="3.40.50.720">
    <property type="entry name" value="NAD(P)-binding Rossmann-like Domain"/>
    <property type="match status" value="1"/>
</dbReference>
<dbReference type="STRING" id="569882.SAMN04490248_11698"/>
<dbReference type="GO" id="GO:0016491">
    <property type="term" value="F:oxidoreductase activity"/>
    <property type="evidence" value="ECO:0007669"/>
    <property type="project" value="UniProtKB-KW"/>
</dbReference>
<dbReference type="InterPro" id="IPR002347">
    <property type="entry name" value="SDR_fam"/>
</dbReference>
<evidence type="ECO:0000256" key="2">
    <source>
        <dbReference type="ARBA" id="ARBA00023002"/>
    </source>
</evidence>
<evidence type="ECO:0000313" key="3">
    <source>
        <dbReference type="EMBL" id="SEO93646.1"/>
    </source>
</evidence>
<dbReference type="AlphaFoldDB" id="A0A1H8TS30"/>
<dbReference type="PROSITE" id="PS00061">
    <property type="entry name" value="ADH_SHORT"/>
    <property type="match status" value="1"/>
</dbReference>
<comment type="similarity">
    <text evidence="1">Belongs to the short-chain dehydrogenases/reductases (SDR) family.</text>
</comment>
<dbReference type="RefSeq" id="WP_093119228.1">
    <property type="nucleotide sequence ID" value="NZ_FODS01000016.1"/>
</dbReference>
<evidence type="ECO:0000256" key="1">
    <source>
        <dbReference type="ARBA" id="ARBA00006484"/>
    </source>
</evidence>
<dbReference type="OrthoDB" id="9792355at2"/>
<proteinExistence type="inferred from homology"/>
<dbReference type="FunFam" id="3.40.50.720:FF:000084">
    <property type="entry name" value="Short-chain dehydrogenase reductase"/>
    <property type="match status" value="1"/>
</dbReference>
<gene>
    <name evidence="3" type="ORF">SAMN04490248_11698</name>
</gene>
<keyword evidence="2" id="KW-0560">Oxidoreductase</keyword>
<dbReference type="EMBL" id="FODS01000016">
    <property type="protein sequence ID" value="SEO93646.1"/>
    <property type="molecule type" value="Genomic_DNA"/>
</dbReference>
<dbReference type="PRINTS" id="PR00081">
    <property type="entry name" value="GDHRDH"/>
</dbReference>
<sequence>MFDGQTVLITGAASGFGALAARRFAEQGARLALSDIVLAPLEALAEELRGQGAEVLTDRLDVTREADWAAHVARVVETFGTLDVAINNAGMGHDLAPLHTISVEAFDACMAVNARGVFLGMKHQLPVMRQAGRGVILNVASAAGLVGAGQLSAYAAAKHAVVGLTRSAADENAKKGVRINALCPSFSATPLFDDMADQVGARTGISREDAYERIAARVPMGRVSQPEEVVPAMLFLCARENSFMTGQAVAVDGGLSAV</sequence>
<dbReference type="PANTHER" id="PTHR24321:SF8">
    <property type="entry name" value="ESTRADIOL 17-BETA-DEHYDROGENASE 8-RELATED"/>
    <property type="match status" value="1"/>
</dbReference>
<dbReference type="PRINTS" id="PR00080">
    <property type="entry name" value="SDRFAMILY"/>
</dbReference>
<reference evidence="3 4" key="1">
    <citation type="submission" date="2016-10" db="EMBL/GenBank/DDBJ databases">
        <authorList>
            <person name="de Groot N.N."/>
        </authorList>
    </citation>
    <scope>NUCLEOTIDE SEQUENCE [LARGE SCALE GENOMIC DNA]</scope>
    <source>
        <strain evidence="3 4">DSM 27842</strain>
    </source>
</reference>
<dbReference type="Proteomes" id="UP000198893">
    <property type="component" value="Unassembled WGS sequence"/>
</dbReference>
<dbReference type="InterPro" id="IPR020904">
    <property type="entry name" value="Sc_DH/Rdtase_CS"/>
</dbReference>
<name>A0A1H8TS30_9RHOB</name>
<dbReference type="PANTHER" id="PTHR24321">
    <property type="entry name" value="DEHYDROGENASES, SHORT CHAIN"/>
    <property type="match status" value="1"/>
</dbReference>
<dbReference type="Pfam" id="PF13561">
    <property type="entry name" value="adh_short_C2"/>
    <property type="match status" value="1"/>
</dbReference>
<protein>
    <submittedName>
        <fullName evidence="3">NAD(P)-dependent dehydrogenase, short-chain alcohol dehydrogenase family</fullName>
    </submittedName>
</protein>
<dbReference type="InterPro" id="IPR036291">
    <property type="entry name" value="NAD(P)-bd_dom_sf"/>
</dbReference>
<dbReference type="NCBIfam" id="NF005559">
    <property type="entry name" value="PRK07231.1"/>
    <property type="match status" value="1"/>
</dbReference>
<accession>A0A1H8TS30</accession>
<keyword evidence="4" id="KW-1185">Reference proteome</keyword>
<organism evidence="3 4">
    <name type="scientific">Salinihabitans flavidus</name>
    <dbReference type="NCBI Taxonomy" id="569882"/>
    <lineage>
        <taxon>Bacteria</taxon>
        <taxon>Pseudomonadati</taxon>
        <taxon>Pseudomonadota</taxon>
        <taxon>Alphaproteobacteria</taxon>
        <taxon>Rhodobacterales</taxon>
        <taxon>Roseobacteraceae</taxon>
        <taxon>Salinihabitans</taxon>
    </lineage>
</organism>